<dbReference type="eggNOG" id="COG2120">
    <property type="taxonomic scope" value="Bacteria"/>
</dbReference>
<organism evidence="1 2">
    <name type="scientific">Megasphaera micronuciformis F0359</name>
    <dbReference type="NCBI Taxonomy" id="706434"/>
    <lineage>
        <taxon>Bacteria</taxon>
        <taxon>Bacillati</taxon>
        <taxon>Bacillota</taxon>
        <taxon>Negativicutes</taxon>
        <taxon>Veillonellales</taxon>
        <taxon>Veillonellaceae</taxon>
        <taxon>Megasphaera</taxon>
    </lineage>
</organism>
<sequence>MGDMSQLDISSSFSYRGFFGGKKLLVIVPHQDDEINVGGSTIIGATEEGVEVFLAFMTNGDCDYEVPFRNNEALNAGRYLNVPPENIYFLDYPDCGFPTLSVYEHKNAVFNYRNRKISWGILLNDIEQLILKVQPDAIICTGFDSHRDHRQCEEAVLTAMRKLWAGGSKVRLYSTFAYGNAYESINDWRGIHWYSSVMNPKACPKGYSTPSKNLTWNERVRIPVPQSCRNHVLIENPLYQALGAHESQAAYRRGMKLINSDQVYWYRGPHADDPGDKYIQILFNGNFAYDWVVYKGEKYPEISIYLGNSMEGKVLLSKDTRVAWHCNNLPMKSCSCMEIFNFMNKNNVDTVVLKCELRTNPKVYSESILRRGTLSDWFGHVVFVIKDWLRYRRDHYRRRERYRQIQKLKRPFRYES</sequence>
<dbReference type="Pfam" id="PF02585">
    <property type="entry name" value="PIG-L"/>
    <property type="match status" value="1"/>
</dbReference>
<reference evidence="1" key="1">
    <citation type="submission" date="2010-08" db="EMBL/GenBank/DDBJ databases">
        <authorList>
            <person name="Weinstock G."/>
            <person name="Sodergren E."/>
            <person name="Clifton S."/>
            <person name="Fulton L."/>
            <person name="Fulton B."/>
            <person name="Courtney L."/>
            <person name="Fronick C."/>
            <person name="Harrison M."/>
            <person name="Strong C."/>
            <person name="Farmer C."/>
            <person name="Delahaunty K."/>
            <person name="Markovic C."/>
            <person name="Hall O."/>
            <person name="Minx P."/>
            <person name="Tomlinson C."/>
            <person name="Mitreva M."/>
            <person name="Hou S."/>
            <person name="Chen J."/>
            <person name="Wollam A."/>
            <person name="Pepin K.H."/>
            <person name="Johnson M."/>
            <person name="Bhonagiri V."/>
            <person name="Zhang X."/>
            <person name="Suruliraj S."/>
            <person name="Warren W."/>
            <person name="Chinwalla A."/>
            <person name="Mardis E.R."/>
            <person name="Wilson R.K."/>
        </authorList>
    </citation>
    <scope>NUCLEOTIDE SEQUENCE [LARGE SCALE GENOMIC DNA]</scope>
    <source>
        <strain evidence="1">F0359</strain>
    </source>
</reference>
<dbReference type="InterPro" id="IPR003737">
    <property type="entry name" value="GlcNAc_PI_deacetylase-related"/>
</dbReference>
<dbReference type="AlphaFoldDB" id="E2ZCL9"/>
<keyword evidence="2" id="KW-1185">Reference proteome</keyword>
<dbReference type="RefSeq" id="WP_006942034.1">
    <property type="nucleotide sequence ID" value="NZ_GL538208.1"/>
</dbReference>
<dbReference type="Proteomes" id="UP000003195">
    <property type="component" value="Unassembled WGS sequence"/>
</dbReference>
<evidence type="ECO:0000313" key="2">
    <source>
        <dbReference type="Proteomes" id="UP000003195"/>
    </source>
</evidence>
<gene>
    <name evidence="1" type="ORF">HMPREF9429_00971</name>
</gene>
<accession>E2ZCL9</accession>
<dbReference type="SUPFAM" id="SSF102588">
    <property type="entry name" value="LmbE-like"/>
    <property type="match status" value="1"/>
</dbReference>
<comment type="caution">
    <text evidence="1">The sequence shown here is derived from an EMBL/GenBank/DDBJ whole genome shotgun (WGS) entry which is preliminary data.</text>
</comment>
<dbReference type="PANTHER" id="PTHR12993">
    <property type="entry name" value="N-ACETYLGLUCOSAMINYL-PHOSPHATIDYLINOSITOL DE-N-ACETYLASE-RELATED"/>
    <property type="match status" value="1"/>
</dbReference>
<dbReference type="HOGENOM" id="CLU_660237_0_0_9"/>
<dbReference type="STRING" id="706434.HMPREF9429_00971"/>
<dbReference type="PANTHER" id="PTHR12993:SF11">
    <property type="entry name" value="N-ACETYLGLUCOSAMINYL-PHOSPHATIDYLINOSITOL DE-N-ACETYLASE"/>
    <property type="match status" value="1"/>
</dbReference>
<name>E2ZCL9_9FIRM</name>
<proteinExistence type="predicted"/>
<dbReference type="InterPro" id="IPR024078">
    <property type="entry name" value="LmbE-like_dom_sf"/>
</dbReference>
<dbReference type="Gene3D" id="3.40.50.10320">
    <property type="entry name" value="LmbE-like"/>
    <property type="match status" value="1"/>
</dbReference>
<dbReference type="OrthoDB" id="9815144at2"/>
<evidence type="ECO:0000313" key="1">
    <source>
        <dbReference type="EMBL" id="EFQ03790.1"/>
    </source>
</evidence>
<dbReference type="GO" id="GO:0016811">
    <property type="term" value="F:hydrolase activity, acting on carbon-nitrogen (but not peptide) bonds, in linear amides"/>
    <property type="evidence" value="ECO:0007669"/>
    <property type="project" value="TreeGrafter"/>
</dbReference>
<dbReference type="EMBL" id="AECS01000037">
    <property type="protein sequence ID" value="EFQ03790.1"/>
    <property type="molecule type" value="Genomic_DNA"/>
</dbReference>
<protein>
    <submittedName>
        <fullName evidence="1">N-acetylglucosaminylphosphatidylinositol deacetylase</fullName>
    </submittedName>
</protein>